<dbReference type="AlphaFoldDB" id="A0A928Z6T0"/>
<dbReference type="Proteomes" id="UP000625316">
    <property type="component" value="Unassembled WGS sequence"/>
</dbReference>
<evidence type="ECO:0000313" key="2">
    <source>
        <dbReference type="EMBL" id="MBE9032958.1"/>
    </source>
</evidence>
<reference evidence="2" key="1">
    <citation type="submission" date="2020-10" db="EMBL/GenBank/DDBJ databases">
        <authorList>
            <person name="Castelo-Branco R."/>
            <person name="Eusebio N."/>
            <person name="Adriana R."/>
            <person name="Vieira A."/>
            <person name="Brugerolle De Fraissinette N."/>
            <person name="Rezende De Castro R."/>
            <person name="Schneider M.P."/>
            <person name="Vasconcelos V."/>
            <person name="Leao P.N."/>
        </authorList>
    </citation>
    <scope>NUCLEOTIDE SEQUENCE</scope>
    <source>
        <strain evidence="2">LEGE 11480</strain>
    </source>
</reference>
<dbReference type="InterPro" id="IPR039564">
    <property type="entry name" value="Peptidase_C39-like"/>
</dbReference>
<name>A0A928Z6T0_9CYAN</name>
<keyword evidence="3" id="KW-1185">Reference proteome</keyword>
<organism evidence="2 3">
    <name type="scientific">Romeriopsis navalis LEGE 11480</name>
    <dbReference type="NCBI Taxonomy" id="2777977"/>
    <lineage>
        <taxon>Bacteria</taxon>
        <taxon>Bacillati</taxon>
        <taxon>Cyanobacteriota</taxon>
        <taxon>Cyanophyceae</taxon>
        <taxon>Leptolyngbyales</taxon>
        <taxon>Leptolyngbyaceae</taxon>
        <taxon>Romeriopsis</taxon>
        <taxon>Romeriopsis navalis</taxon>
    </lineage>
</organism>
<dbReference type="Pfam" id="PF13529">
    <property type="entry name" value="Peptidase_C39_2"/>
    <property type="match status" value="1"/>
</dbReference>
<dbReference type="EMBL" id="JADEXQ010000138">
    <property type="protein sequence ID" value="MBE9032958.1"/>
    <property type="molecule type" value="Genomic_DNA"/>
</dbReference>
<dbReference type="RefSeq" id="WP_264327771.1">
    <property type="nucleotide sequence ID" value="NZ_JADEXQ010000138.1"/>
</dbReference>
<protein>
    <submittedName>
        <fullName evidence="2">C39 family peptidase</fullName>
    </submittedName>
</protein>
<gene>
    <name evidence="2" type="ORF">IQ266_24790</name>
</gene>
<sequence>MKLTEFATANRRYEAPAIAADEELSQDVQTILINLGLLRRIEAPFGQIASGALSRFQAEHHCKEPNFLGPATASKLLEVDASGSRSAAPVITIEALRDTVVKKRPLVSDVLLTSDTSPLPAGTILDVVYFESERNHFKVTLNQEYQGSALWFVLCEDVKMIGGENLPQAAQPADEKPDIPATDPQNTIKLNVPYKSQRDNYHNPDGSCNVTSIAMCLEFLSVASRSSSIQFEDELYEYALNNGLSRHSPYDLAKIANDYGVKDAFDSHATLDAVKGWLAAGNPIVTHGYFTSFGHIIVLVGYDDKGFIVHDPYGEWYAEGYDRNDPNGNDEKGKFLHYSYGLIERTCMTGGEFWIHFISK</sequence>
<evidence type="ECO:0000313" key="3">
    <source>
        <dbReference type="Proteomes" id="UP000625316"/>
    </source>
</evidence>
<feature type="domain" description="Peptidase C39-like" evidence="1">
    <location>
        <begin position="190"/>
        <end position="313"/>
    </location>
</feature>
<dbReference type="Gene3D" id="3.90.70.10">
    <property type="entry name" value="Cysteine proteinases"/>
    <property type="match status" value="1"/>
</dbReference>
<evidence type="ECO:0000259" key="1">
    <source>
        <dbReference type="Pfam" id="PF13529"/>
    </source>
</evidence>
<proteinExistence type="predicted"/>
<accession>A0A928Z6T0</accession>
<comment type="caution">
    <text evidence="2">The sequence shown here is derived from an EMBL/GenBank/DDBJ whole genome shotgun (WGS) entry which is preliminary data.</text>
</comment>